<reference evidence="1" key="1">
    <citation type="submission" date="2020-04" db="EMBL/GenBank/DDBJ databases">
        <authorList>
            <person name="Chiriac C."/>
            <person name="Salcher M."/>
            <person name="Ghai R."/>
            <person name="Kavagutti S V."/>
        </authorList>
    </citation>
    <scope>NUCLEOTIDE SEQUENCE</scope>
</reference>
<evidence type="ECO:0000313" key="1">
    <source>
        <dbReference type="EMBL" id="CAB4144852.1"/>
    </source>
</evidence>
<gene>
    <name evidence="1" type="ORF">UFOVP470_68</name>
</gene>
<dbReference type="EMBL" id="LR796429">
    <property type="protein sequence ID" value="CAB4144852.1"/>
    <property type="molecule type" value="Genomic_DNA"/>
</dbReference>
<accession>A0A6J5MF10</accession>
<name>A0A6J5MF10_9CAUD</name>
<organism evidence="1">
    <name type="scientific">uncultured Caudovirales phage</name>
    <dbReference type="NCBI Taxonomy" id="2100421"/>
    <lineage>
        <taxon>Viruses</taxon>
        <taxon>Duplodnaviria</taxon>
        <taxon>Heunggongvirae</taxon>
        <taxon>Uroviricota</taxon>
        <taxon>Caudoviricetes</taxon>
        <taxon>Peduoviridae</taxon>
        <taxon>Maltschvirus</taxon>
        <taxon>Maltschvirus maltsch</taxon>
    </lineage>
</organism>
<proteinExistence type="predicted"/>
<sequence length="72" mass="8047">MTWLVAEDGLHVEAVNFEQDIALTGRRLVEVTSYFDALGEECEPQDAVSFVCGLDGLGWFACPISDFYRQTN</sequence>
<protein>
    <submittedName>
        <fullName evidence="1">Uncharacterized protein</fullName>
    </submittedName>
</protein>